<dbReference type="STRING" id="545694.TREPR_0770"/>
<dbReference type="OrthoDB" id="334160at2"/>
<reference evidence="3 4" key="2">
    <citation type="journal article" date="2011" name="ISME J.">
        <title>RNA-seq reveals cooperative metabolic interactions between two termite-gut spirochete species in co-culture.</title>
        <authorList>
            <person name="Rosenthal A.Z."/>
            <person name="Matson E.G."/>
            <person name="Eldar A."/>
            <person name="Leadbetter J.R."/>
        </authorList>
    </citation>
    <scope>NUCLEOTIDE SEQUENCE [LARGE SCALE GENOMIC DNA]</scope>
    <source>
        <strain evidence="4">ATCC BAA-887 / DSM 12427 / ZAS-2</strain>
    </source>
</reference>
<accession>F5YJC1</accession>
<proteinExistence type="predicted"/>
<dbReference type="AlphaFoldDB" id="F5YJC1"/>
<protein>
    <submittedName>
        <fullName evidence="3">Uncharacterized protein</fullName>
    </submittedName>
</protein>
<keyword evidence="4" id="KW-1185">Reference proteome</keyword>
<gene>
    <name evidence="3" type="ordered locus">TREPR_0770</name>
</gene>
<dbReference type="HOGENOM" id="CLU_523638_0_0_12"/>
<keyword evidence="1" id="KW-0175">Coiled coil</keyword>
<feature type="coiled-coil region" evidence="1">
    <location>
        <begin position="286"/>
        <end position="324"/>
    </location>
</feature>
<dbReference type="eggNOG" id="COG0664">
    <property type="taxonomic scope" value="Bacteria"/>
</dbReference>
<evidence type="ECO:0000256" key="1">
    <source>
        <dbReference type="SAM" id="Coils"/>
    </source>
</evidence>
<dbReference type="Proteomes" id="UP000009223">
    <property type="component" value="Chromosome"/>
</dbReference>
<organism evidence="3 4">
    <name type="scientific">Treponema primitia (strain ATCC BAA-887 / DSM 12427 / ZAS-2)</name>
    <dbReference type="NCBI Taxonomy" id="545694"/>
    <lineage>
        <taxon>Bacteria</taxon>
        <taxon>Pseudomonadati</taxon>
        <taxon>Spirochaetota</taxon>
        <taxon>Spirochaetia</taxon>
        <taxon>Spirochaetales</taxon>
        <taxon>Treponemataceae</taxon>
        <taxon>Treponema</taxon>
    </lineage>
</organism>
<dbReference type="KEGG" id="tpi:TREPR_0770"/>
<dbReference type="EMBL" id="CP001843">
    <property type="protein sequence ID" value="AEF83657.1"/>
    <property type="molecule type" value="Genomic_DNA"/>
</dbReference>
<evidence type="ECO:0000313" key="4">
    <source>
        <dbReference type="Proteomes" id="UP000009223"/>
    </source>
</evidence>
<sequence>MFQGEMDPELAALLGTAGPSPAGNKTPPPPDFSSLFGDGTGSDGLEDTLGFQDMDGEIGEPEVDLSSTGFPEITKKFADTPHTAFNDPNYYKLALSNEGDIAQRLHTLLQKYINAKDPKDKGVFRQQMITVYWDFLLGVGKKAPGKLLDPKKYLLRFGILHPGFLGTEEKDLFSKFVVTNDYTEPVYYLDEWLKAVGTGVIRPSTTDEVKVTNTNASAKMRQLLDKAEGKRDGARSLLKAKDEERMTLEKTFQEKAGQITEHFPMDDLPDVHSLYSDSQKRTFYEIQELLKQLVKADRELDVFLREYKGALEDVETLNDKVAAEGAAGVDSQAVDTEFGTIRQMAKMTIGRQGNQFPILTKEYFHCMPQDVASRENIITQLAWLEGIDPQAFCRSYKNKLNRIVPFVILIPSYGDTGFCWEPFDRYNRATSRGRIAVPMFSKSLPLALLTAVGDLRWQVAKEKASFYWMEEGLTGNYYQWFAARKYRGDVKEFFINDYILWMTKEAEGTQKLDKEVRGIFWRYMPFPQTLKDKLKDRSYTYQDLYQKDLNRAKSDL</sequence>
<reference evidence="4" key="1">
    <citation type="submission" date="2009-12" db="EMBL/GenBank/DDBJ databases">
        <title>Complete sequence of Treponema primitia strain ZAS-2.</title>
        <authorList>
            <person name="Tetu S.G."/>
            <person name="Matson E."/>
            <person name="Ren Q."/>
            <person name="Seshadri R."/>
            <person name="Elbourne L."/>
            <person name="Hassan K.A."/>
            <person name="Durkin A."/>
            <person name="Radune D."/>
            <person name="Mohamoud Y."/>
            <person name="Shay R."/>
            <person name="Jin S."/>
            <person name="Zhang X."/>
            <person name="Lucey K."/>
            <person name="Ballor N.R."/>
            <person name="Ottesen E."/>
            <person name="Rosenthal R."/>
            <person name="Allen A."/>
            <person name="Leadbetter J.R."/>
            <person name="Paulsen I.T."/>
        </authorList>
    </citation>
    <scope>NUCLEOTIDE SEQUENCE [LARGE SCALE GENOMIC DNA]</scope>
    <source>
        <strain evidence="4">ATCC BAA-887 / DSM 12427 / ZAS-2</strain>
    </source>
</reference>
<dbReference type="RefSeq" id="WP_015709269.1">
    <property type="nucleotide sequence ID" value="NC_015578.1"/>
</dbReference>
<evidence type="ECO:0000256" key="2">
    <source>
        <dbReference type="SAM" id="MobiDB-lite"/>
    </source>
</evidence>
<name>F5YJC1_TREPZ</name>
<feature type="region of interest" description="Disordered" evidence="2">
    <location>
        <begin position="1"/>
        <end position="47"/>
    </location>
</feature>
<evidence type="ECO:0000313" key="3">
    <source>
        <dbReference type="EMBL" id="AEF83657.1"/>
    </source>
</evidence>